<gene>
    <name evidence="2" type="ORF">EZS27_026034</name>
</gene>
<evidence type="ECO:0000313" key="2">
    <source>
        <dbReference type="EMBL" id="KAA6324664.1"/>
    </source>
</evidence>
<sequence>MNIKFPLIAGIKIMTTMLLVCLVIFTFSCENMNSMHEQYLKRGESLYIGAADSIRVYSGNQKIKFEWKISADPRITQTVIYWNKRESNMIVPVKRTSEGEMWMEALLENVPEAEYVFEFVIQDDNGNLSKSIEVSGIVLGNLYVENLRNRGVKAIAKLETSDMQITWETVNITTLQYSIVEYVNTDGQQITVTVPNNETSTLLPGLETGDNIEIYTVHLPEKGLEAFQSLKRKYAMPKFEREMSKARFAPAFKPGDNTTPLPGGGEQDYLKPITDMGQRTLIKIWDGGIRNGGSDGTILHTDDQSGNASARFKFPHQFTFDIGTLATLSRIHIWCRVDNGSFTGHSP</sequence>
<evidence type="ECO:0000256" key="1">
    <source>
        <dbReference type="SAM" id="Phobius"/>
    </source>
</evidence>
<keyword evidence="1" id="KW-0472">Membrane</keyword>
<dbReference type="Pfam" id="PF16389">
    <property type="entry name" value="DUF4998"/>
    <property type="match status" value="1"/>
</dbReference>
<reference evidence="2" key="1">
    <citation type="submission" date="2019-03" db="EMBL/GenBank/DDBJ databases">
        <title>Single cell metagenomics reveals metabolic interactions within the superorganism composed of flagellate Streblomastix strix and complex community of Bacteroidetes bacteria on its surface.</title>
        <authorList>
            <person name="Treitli S.C."/>
            <person name="Kolisko M."/>
            <person name="Husnik F."/>
            <person name="Keeling P."/>
            <person name="Hampl V."/>
        </authorList>
    </citation>
    <scope>NUCLEOTIDE SEQUENCE</scope>
    <source>
        <strain evidence="2">STM</strain>
    </source>
</reference>
<keyword evidence="1" id="KW-1133">Transmembrane helix</keyword>
<dbReference type="PROSITE" id="PS51257">
    <property type="entry name" value="PROKAR_LIPOPROTEIN"/>
    <property type="match status" value="1"/>
</dbReference>
<accession>A0A5J4QU78</accession>
<name>A0A5J4QU78_9ZZZZ</name>
<dbReference type="EMBL" id="SNRY01002526">
    <property type="protein sequence ID" value="KAA6324664.1"/>
    <property type="molecule type" value="Genomic_DNA"/>
</dbReference>
<comment type="caution">
    <text evidence="2">The sequence shown here is derived from an EMBL/GenBank/DDBJ whole genome shotgun (WGS) entry which is preliminary data.</text>
</comment>
<keyword evidence="1" id="KW-0812">Transmembrane</keyword>
<protein>
    <submittedName>
        <fullName evidence="2">Uncharacterized protein</fullName>
    </submittedName>
</protein>
<proteinExistence type="predicted"/>
<organism evidence="2">
    <name type="scientific">termite gut metagenome</name>
    <dbReference type="NCBI Taxonomy" id="433724"/>
    <lineage>
        <taxon>unclassified sequences</taxon>
        <taxon>metagenomes</taxon>
        <taxon>organismal metagenomes</taxon>
    </lineage>
</organism>
<feature type="transmembrane region" description="Helical" evidence="1">
    <location>
        <begin position="7"/>
        <end position="27"/>
    </location>
</feature>
<dbReference type="AlphaFoldDB" id="A0A5J4QU78"/>